<dbReference type="eggNOG" id="ENOG502Z9PB">
    <property type="taxonomic scope" value="Bacteria"/>
</dbReference>
<keyword evidence="2" id="KW-1185">Reference proteome</keyword>
<name>I7K9J3_9CLOT</name>
<dbReference type="Gene3D" id="3.30.870.10">
    <property type="entry name" value="Endonuclease Chain A"/>
    <property type="match status" value="1"/>
</dbReference>
<dbReference type="CDD" id="cd09176">
    <property type="entry name" value="PLDc_unchar6"/>
    <property type="match status" value="1"/>
</dbReference>
<evidence type="ECO:0000313" key="1">
    <source>
        <dbReference type="EMBL" id="CCJ34300.1"/>
    </source>
</evidence>
<reference evidence="1 2" key="1">
    <citation type="journal article" date="2011" name="J. Bacteriol.">
        <title>Draft genome sequence of Caloramator australicus strain RC3T, a thermoanaerobe from the Great Artesian Basin of Australia.</title>
        <authorList>
            <person name="Ogg C.D."/>
            <person name="Patel B.K.C."/>
        </authorList>
    </citation>
    <scope>NUCLEOTIDE SEQUENCE [LARGE SCALE GENOMIC DNA]</scope>
    <source>
        <strain evidence="1 2">RC3</strain>
    </source>
</reference>
<organism evidence="1 2">
    <name type="scientific">Caloramator australicus RC3</name>
    <dbReference type="NCBI Taxonomy" id="857293"/>
    <lineage>
        <taxon>Bacteria</taxon>
        <taxon>Bacillati</taxon>
        <taxon>Bacillota</taxon>
        <taxon>Clostridia</taxon>
        <taxon>Eubacteriales</taxon>
        <taxon>Clostridiaceae</taxon>
        <taxon>Caloramator</taxon>
    </lineage>
</organism>
<dbReference type="Proteomes" id="UP000007652">
    <property type="component" value="Unassembled WGS sequence"/>
</dbReference>
<dbReference type="InterPro" id="IPR059166">
    <property type="entry name" value="PLD-like_cat"/>
</dbReference>
<proteinExistence type="predicted"/>
<comment type="caution">
    <text evidence="1">The sequence shown here is derived from an EMBL/GenBank/DDBJ whole genome shotgun (WGS) entry which is preliminary data.</text>
</comment>
<dbReference type="STRING" id="857293.CAAU_2216"/>
<dbReference type="AlphaFoldDB" id="I7K9J3"/>
<dbReference type="RefSeq" id="WP_008909556.1">
    <property type="nucleotide sequence ID" value="NZ_CAKP01000113.1"/>
</dbReference>
<gene>
    <name evidence="1" type="ORF">CAAU_2216</name>
</gene>
<protein>
    <submittedName>
        <fullName evidence="1">Uncharacterized protein</fullName>
    </submittedName>
</protein>
<accession>I7K9J3</accession>
<evidence type="ECO:0000313" key="2">
    <source>
        <dbReference type="Proteomes" id="UP000007652"/>
    </source>
</evidence>
<dbReference type="OrthoDB" id="369674at2"/>
<sequence>MQVNFEVDNKLFKDFYFHPIGIEDYSIEGIDAFNKSFDEILVISPFLSETVIRQLNDLAKSKNNVLITRKSELSKLKINSASNFEVYALKDIVIDGENATVDLENNRQDIHSKIYLIEKGNKSELILGSLNASHSAFYGNIEFVLRLISSKKNIDIAKIKKEIFGESEKENPFERVELVDFKENDFSYNNLERVIKEICRSKVRGKVKAIKDKYSVEIEFEGDFTFDNLTVTISPLLKNVEKIISKNIVFDNLNLLELSEFYLIKALDGEDEIRRVIKISLEGLPENRERAVANNIIRDRNVFVQYVNFLLGEDYLLSAVENENTSNRGFSHNSSVALSGLYEKMLKAAVYSKEKFEDIKRLVGLITDKNIIPEEFYEIFSLFEKVVNK</sequence>
<dbReference type="EMBL" id="CAKP01000113">
    <property type="protein sequence ID" value="CCJ34300.1"/>
    <property type="molecule type" value="Genomic_DNA"/>
</dbReference>